<keyword evidence="2" id="KW-1185">Reference proteome</keyword>
<dbReference type="EMBL" id="BAMD01000214">
    <property type="protein sequence ID" value="GAF06007.1"/>
    <property type="molecule type" value="Genomic_DNA"/>
</dbReference>
<dbReference type="AlphaFoldDB" id="W7YC14"/>
<dbReference type="SMART" id="SM00028">
    <property type="entry name" value="TPR"/>
    <property type="match status" value="2"/>
</dbReference>
<dbReference type="RefSeq" id="WP_027472220.1">
    <property type="nucleotide sequence ID" value="NZ_KI912107.1"/>
</dbReference>
<gene>
    <name evidence="1" type="ORF">JCM21142_134774</name>
</gene>
<evidence type="ECO:0000313" key="1">
    <source>
        <dbReference type="EMBL" id="GAF06007.1"/>
    </source>
</evidence>
<accession>W7YC14</accession>
<organism evidence="1 2">
    <name type="scientific">Saccharicrinis fermentans DSM 9555 = JCM 21142</name>
    <dbReference type="NCBI Taxonomy" id="869213"/>
    <lineage>
        <taxon>Bacteria</taxon>
        <taxon>Pseudomonadati</taxon>
        <taxon>Bacteroidota</taxon>
        <taxon>Bacteroidia</taxon>
        <taxon>Marinilabiliales</taxon>
        <taxon>Marinilabiliaceae</taxon>
        <taxon>Saccharicrinis</taxon>
    </lineage>
</organism>
<dbReference type="InterPro" id="IPR019734">
    <property type="entry name" value="TPR_rpt"/>
</dbReference>
<protein>
    <submittedName>
        <fullName evidence="1">Flp pilus assembly protein TadD</fullName>
    </submittedName>
</protein>
<evidence type="ECO:0000313" key="2">
    <source>
        <dbReference type="Proteomes" id="UP000019402"/>
    </source>
</evidence>
<dbReference type="Gene3D" id="1.25.40.10">
    <property type="entry name" value="Tetratricopeptide repeat domain"/>
    <property type="match status" value="1"/>
</dbReference>
<reference evidence="1 2" key="1">
    <citation type="journal article" date="2014" name="Genome Announc.">
        <title>Draft Genome Sequence of Cytophaga fermentans JCM 21142T, a Facultative Anaerobe Isolated from Marine Mud.</title>
        <authorList>
            <person name="Starns D."/>
            <person name="Oshima K."/>
            <person name="Suda W."/>
            <person name="Iino T."/>
            <person name="Yuki M."/>
            <person name="Inoue J."/>
            <person name="Kitamura K."/>
            <person name="Iida T."/>
            <person name="Darby A."/>
            <person name="Hattori M."/>
            <person name="Ohkuma M."/>
        </authorList>
    </citation>
    <scope>NUCLEOTIDE SEQUENCE [LARGE SCALE GENOMIC DNA]</scope>
    <source>
        <strain evidence="1 2">JCM 21142</strain>
    </source>
</reference>
<sequence length="351" mass="41062">MKQIFTSFLILISIIAFGQNSQVDNLWKLYNSQKYKSAIEKAKIFLENEPNNIDLNLIIGRSYADIGEFKNALTFLETVVTKDENNSWRKAWALSYLGTCYFMVQDYNDSESSLNQCIKLNATKNATNNAYGQALLFGFNEFYKTWKIVETDNFRFHFQNMTDNDIKRYVSTRQEAFLNINDFFDSEIPKKIDFFVWDSRDDAKRLLRANLGFAKPRFCVLHSHFQQTKGHEMTHIISNYSTKMVNKTGLINEGTAVCFDQTNQDKEKIVKDWLKNNNKSVSIKDIWTDWKGYPAELTYPLSGLFVKELIDNFGREKYIEFFGNQTYDNAKLVFGEKLDKVIKDFENKMNT</sequence>
<dbReference type="OrthoDB" id="1234389at2"/>
<dbReference type="STRING" id="869213.GCA_000517085_02676"/>
<dbReference type="eggNOG" id="ENOG5033KJ5">
    <property type="taxonomic scope" value="Bacteria"/>
</dbReference>
<dbReference type="Proteomes" id="UP000019402">
    <property type="component" value="Unassembled WGS sequence"/>
</dbReference>
<dbReference type="SUPFAM" id="SSF48452">
    <property type="entry name" value="TPR-like"/>
    <property type="match status" value="1"/>
</dbReference>
<name>W7YC14_9BACT</name>
<comment type="caution">
    <text evidence="1">The sequence shown here is derived from an EMBL/GenBank/DDBJ whole genome shotgun (WGS) entry which is preliminary data.</text>
</comment>
<dbReference type="InterPro" id="IPR011990">
    <property type="entry name" value="TPR-like_helical_dom_sf"/>
</dbReference>
<proteinExistence type="predicted"/>